<dbReference type="GO" id="GO:0008745">
    <property type="term" value="F:N-acetylmuramoyl-L-alanine amidase activity"/>
    <property type="evidence" value="ECO:0007669"/>
    <property type="project" value="UniProtKB-EC"/>
</dbReference>
<evidence type="ECO:0000256" key="2">
    <source>
        <dbReference type="ARBA" id="ARBA00011901"/>
    </source>
</evidence>
<dbReference type="PANTHER" id="PTHR30417:SF1">
    <property type="entry name" value="N-ACETYLMURAMOYL-L-ALANINE AMIDASE AMID"/>
    <property type="match status" value="1"/>
</dbReference>
<keyword evidence="3" id="KW-0378">Hydrolase</keyword>
<keyword evidence="4" id="KW-0961">Cell wall biogenesis/degradation</keyword>
<reference evidence="6 7" key="1">
    <citation type="submission" date="2020-05" db="EMBL/GenBank/DDBJ databases">
        <authorList>
            <person name="Mo P."/>
        </authorList>
    </citation>
    <scope>NUCLEOTIDE SEQUENCE [LARGE SCALE GENOMIC DNA]</scope>
    <source>
        <strain evidence="6 7">Gen01</strain>
    </source>
</reference>
<dbReference type="GO" id="GO:0009254">
    <property type="term" value="P:peptidoglycan turnover"/>
    <property type="evidence" value="ECO:0007669"/>
    <property type="project" value="TreeGrafter"/>
</dbReference>
<accession>A0A6M6JJN1</accession>
<evidence type="ECO:0000256" key="4">
    <source>
        <dbReference type="ARBA" id="ARBA00023316"/>
    </source>
</evidence>
<gene>
    <name evidence="6" type="ORF">HOP40_13115</name>
</gene>
<feature type="domain" description="N-acetylmuramoyl-L-alanine amidase" evidence="5">
    <location>
        <begin position="24"/>
        <end position="160"/>
    </location>
</feature>
<evidence type="ECO:0000256" key="1">
    <source>
        <dbReference type="ARBA" id="ARBA00001561"/>
    </source>
</evidence>
<dbReference type="AlphaFoldDB" id="A0A6M6JJN1"/>
<protein>
    <recommendedName>
        <fullName evidence="2">N-acetylmuramoyl-L-alanine amidase</fullName>
        <ecNumber evidence="2">3.5.1.28</ecNumber>
    </recommendedName>
</protein>
<dbReference type="SUPFAM" id="SSF55846">
    <property type="entry name" value="N-acetylmuramoyl-L-alanine amidase-like"/>
    <property type="match status" value="1"/>
</dbReference>
<evidence type="ECO:0000313" key="7">
    <source>
        <dbReference type="Proteomes" id="UP000505377"/>
    </source>
</evidence>
<proteinExistence type="predicted"/>
<dbReference type="RefSeq" id="WP_172158187.1">
    <property type="nucleotide sequence ID" value="NZ_CP053564.1"/>
</dbReference>
<dbReference type="InterPro" id="IPR036505">
    <property type="entry name" value="Amidase/PGRP_sf"/>
</dbReference>
<dbReference type="KEGG" id="pbro:HOP40_13115"/>
<evidence type="ECO:0000259" key="5">
    <source>
        <dbReference type="SMART" id="SM00644"/>
    </source>
</evidence>
<evidence type="ECO:0000313" key="6">
    <source>
        <dbReference type="EMBL" id="QJY46639.1"/>
    </source>
</evidence>
<sequence>MLLTDLGLTLRAAGCRVEVDPGAATRGQGQLAGVRAIVCHHTGSVSANTWKVVRDGRAGLEGLLSQLVLERDGLWRFLGSGQAWHAGSGGPLLGIPANSANAWTIGIEAVSAGTAAGDWTAAQLAEYPRGVAALCRRYGLTERHVIFHKTWAPGRKVDLAGWPGDLPAFRAAVARHLAAPAPGPRMEDDMFSDQDRALLQQLARRDDIGHARSQILSRLGVADPVGYPAQRSAEDLAADAPRAAGGPPALTAADHDAIARRVLALLTEHPLTPRAT</sequence>
<dbReference type="GO" id="GO:0071555">
    <property type="term" value="P:cell wall organization"/>
    <property type="evidence" value="ECO:0007669"/>
    <property type="project" value="UniProtKB-KW"/>
</dbReference>
<dbReference type="Pfam" id="PF01510">
    <property type="entry name" value="Amidase_2"/>
    <property type="match status" value="1"/>
</dbReference>
<organism evidence="6 7">
    <name type="scientific">Pseudonocardia broussonetiae</name>
    <dbReference type="NCBI Taxonomy" id="2736640"/>
    <lineage>
        <taxon>Bacteria</taxon>
        <taxon>Bacillati</taxon>
        <taxon>Actinomycetota</taxon>
        <taxon>Actinomycetes</taxon>
        <taxon>Pseudonocardiales</taxon>
        <taxon>Pseudonocardiaceae</taxon>
        <taxon>Pseudonocardia</taxon>
    </lineage>
</organism>
<dbReference type="SMART" id="SM00644">
    <property type="entry name" value="Ami_2"/>
    <property type="match status" value="1"/>
</dbReference>
<dbReference type="InterPro" id="IPR002502">
    <property type="entry name" value="Amidase_domain"/>
</dbReference>
<dbReference type="EC" id="3.5.1.28" evidence="2"/>
<dbReference type="Gene3D" id="3.40.80.10">
    <property type="entry name" value="Peptidoglycan recognition protein-like"/>
    <property type="match status" value="1"/>
</dbReference>
<name>A0A6M6JJN1_9PSEU</name>
<evidence type="ECO:0000256" key="3">
    <source>
        <dbReference type="ARBA" id="ARBA00022801"/>
    </source>
</evidence>
<comment type="catalytic activity">
    <reaction evidence="1">
        <text>Hydrolyzes the link between N-acetylmuramoyl residues and L-amino acid residues in certain cell-wall glycopeptides.</text>
        <dbReference type="EC" id="3.5.1.28"/>
    </reaction>
</comment>
<dbReference type="PANTHER" id="PTHR30417">
    <property type="entry name" value="N-ACETYLMURAMOYL-L-ALANINE AMIDASE AMID"/>
    <property type="match status" value="1"/>
</dbReference>
<dbReference type="GO" id="GO:0009253">
    <property type="term" value="P:peptidoglycan catabolic process"/>
    <property type="evidence" value="ECO:0007669"/>
    <property type="project" value="InterPro"/>
</dbReference>
<dbReference type="EMBL" id="CP053564">
    <property type="protein sequence ID" value="QJY46639.1"/>
    <property type="molecule type" value="Genomic_DNA"/>
</dbReference>
<dbReference type="InterPro" id="IPR051206">
    <property type="entry name" value="NAMLAA_amidase_2"/>
</dbReference>
<keyword evidence="7" id="KW-1185">Reference proteome</keyword>
<dbReference type="Proteomes" id="UP000505377">
    <property type="component" value="Chromosome"/>
</dbReference>